<reference evidence="1" key="2">
    <citation type="submission" date="2021-04" db="EMBL/GenBank/DDBJ databases">
        <authorList>
            <person name="Liu J."/>
        </authorList>
    </citation>
    <scope>NUCLEOTIDE SEQUENCE</scope>
    <source>
        <strain evidence="1">BAD-6</strain>
    </source>
</reference>
<dbReference type="AlphaFoldDB" id="A0A8J7W0G6"/>
<proteinExistence type="predicted"/>
<reference evidence="1" key="1">
    <citation type="submission" date="2021-04" db="EMBL/GenBank/DDBJ databases">
        <title>Sinoanaerobacter chloroacetimidivorans sp. nov., an obligate anaerobic bacterium isolated from anaerobic sludge.</title>
        <authorList>
            <person name="Bao Y."/>
        </authorList>
    </citation>
    <scope>NUCLEOTIDE SEQUENCE</scope>
    <source>
        <strain evidence="1">BAD-6</strain>
    </source>
</reference>
<dbReference type="RefSeq" id="WP_227018229.1">
    <property type="nucleotide sequence ID" value="NZ_JAGSND010000005.1"/>
</dbReference>
<name>A0A8J7W0G6_9FIRM</name>
<comment type="caution">
    <text evidence="1">The sequence shown here is derived from an EMBL/GenBank/DDBJ whole genome shotgun (WGS) entry which is preliminary data.</text>
</comment>
<dbReference type="EMBL" id="JAGSND010000005">
    <property type="protein sequence ID" value="MBR0598099.1"/>
    <property type="molecule type" value="Genomic_DNA"/>
</dbReference>
<accession>A0A8J7W0G6</accession>
<evidence type="ECO:0000313" key="1">
    <source>
        <dbReference type="EMBL" id="MBR0598099.1"/>
    </source>
</evidence>
<organism evidence="1 2">
    <name type="scientific">Sinanaerobacter chloroacetimidivorans</name>
    <dbReference type="NCBI Taxonomy" id="2818044"/>
    <lineage>
        <taxon>Bacteria</taxon>
        <taxon>Bacillati</taxon>
        <taxon>Bacillota</taxon>
        <taxon>Clostridia</taxon>
        <taxon>Peptostreptococcales</taxon>
        <taxon>Anaerovoracaceae</taxon>
        <taxon>Sinanaerobacter</taxon>
    </lineage>
</organism>
<evidence type="ECO:0008006" key="3">
    <source>
        <dbReference type="Google" id="ProtNLM"/>
    </source>
</evidence>
<protein>
    <recommendedName>
        <fullName evidence="3">TFIIS-type domain-containing protein</fullName>
    </recommendedName>
</protein>
<sequence length="94" mass="10513">METFIFLLLIGLLIYAKVQGGKDKEVKQQELKRKNLEIINSQDNTQQDVIRCPKCLSSQTSANKRGITLTTGLIGSQTVYITCLQCGHRWKAGS</sequence>
<dbReference type="Proteomes" id="UP000675664">
    <property type="component" value="Unassembled WGS sequence"/>
</dbReference>
<evidence type="ECO:0000313" key="2">
    <source>
        <dbReference type="Proteomes" id="UP000675664"/>
    </source>
</evidence>
<keyword evidence="2" id="KW-1185">Reference proteome</keyword>
<dbReference type="Gene3D" id="2.20.25.10">
    <property type="match status" value="1"/>
</dbReference>
<gene>
    <name evidence="1" type="ORF">KCX82_09460</name>
</gene>